<dbReference type="AlphaFoldDB" id="A0A075HM89"/>
<evidence type="ECO:0000256" key="1">
    <source>
        <dbReference type="ARBA" id="ARBA00004832"/>
    </source>
</evidence>
<dbReference type="FunFam" id="3.40.630.30:FF:000105">
    <property type="entry name" value="Glucosamine 6-phosphate N-acetyltransferase"/>
    <property type="match status" value="1"/>
</dbReference>
<evidence type="ECO:0000313" key="10">
    <source>
        <dbReference type="EMBL" id="AIF16969.1"/>
    </source>
</evidence>
<dbReference type="CDD" id="cd04301">
    <property type="entry name" value="NAT_SF"/>
    <property type="match status" value="1"/>
</dbReference>
<dbReference type="Pfam" id="PF00583">
    <property type="entry name" value="Acetyltransf_1"/>
    <property type="match status" value="1"/>
</dbReference>
<name>A0A075HM89_9ARCH</name>
<proteinExistence type="inferred from homology"/>
<sequence>MIIMSEIIIREIEENDLENGFLESLDFLRKASNIDRVKAREILKKIINDLNHIIHVAIDDNKIVGSTTLLIEQKFIHEGGLVGHIEDVVVRKDYEGKGVGMKLIRSLLACAEEKNCYKTILDCKDDVKPFYEKIGFHEESNGMRYDHN</sequence>
<dbReference type="PANTHER" id="PTHR13355:SF11">
    <property type="entry name" value="GLUCOSAMINE 6-PHOSPHATE N-ACETYLTRANSFERASE"/>
    <property type="match status" value="1"/>
</dbReference>
<evidence type="ECO:0000256" key="4">
    <source>
        <dbReference type="ARBA" id="ARBA00022679"/>
    </source>
</evidence>
<evidence type="ECO:0000256" key="5">
    <source>
        <dbReference type="ARBA" id="ARBA00023315"/>
    </source>
</evidence>
<dbReference type="Gene3D" id="3.40.630.30">
    <property type="match status" value="1"/>
</dbReference>
<evidence type="ECO:0000256" key="7">
    <source>
        <dbReference type="ARBA" id="ARBA00030832"/>
    </source>
</evidence>
<reference evidence="10" key="1">
    <citation type="journal article" date="2014" name="Genome Biol. Evol.">
        <title>Pangenome evidence for extensive interdomain horizontal transfer affecting lineage core and shell genes in uncultured planktonic thaumarchaeota and euryarchaeota.</title>
        <authorList>
            <person name="Deschamps P."/>
            <person name="Zivanovic Y."/>
            <person name="Moreira D."/>
            <person name="Rodriguez-Valera F."/>
            <person name="Lopez-Garcia P."/>
        </authorList>
    </citation>
    <scope>NUCLEOTIDE SEQUENCE</scope>
</reference>
<comment type="pathway">
    <text evidence="1">Nucleotide-sugar biosynthesis; UDP-N-acetyl-alpha-D-glucosamine biosynthesis; N-acetyl-alpha-D-glucosamine 1-phosphate from alpha-D-glucosamine 6-phosphate (route I): step 1/2.</text>
</comment>
<feature type="domain" description="N-acetyltransferase" evidence="9">
    <location>
        <begin position="7"/>
        <end position="148"/>
    </location>
</feature>
<evidence type="ECO:0000259" key="9">
    <source>
        <dbReference type="PROSITE" id="PS51186"/>
    </source>
</evidence>
<dbReference type="InterPro" id="IPR016181">
    <property type="entry name" value="Acyl_CoA_acyltransferase"/>
</dbReference>
<keyword evidence="4 10" id="KW-0808">Transferase</keyword>
<comment type="catalytic activity">
    <reaction evidence="8">
        <text>D-glucosamine 6-phosphate + acetyl-CoA = N-acetyl-D-glucosamine 6-phosphate + CoA + H(+)</text>
        <dbReference type="Rhea" id="RHEA:10292"/>
        <dbReference type="ChEBI" id="CHEBI:15378"/>
        <dbReference type="ChEBI" id="CHEBI:57287"/>
        <dbReference type="ChEBI" id="CHEBI:57288"/>
        <dbReference type="ChEBI" id="CHEBI:57513"/>
        <dbReference type="ChEBI" id="CHEBI:58725"/>
        <dbReference type="EC" id="2.3.1.4"/>
    </reaction>
</comment>
<dbReference type="GO" id="GO:0004343">
    <property type="term" value="F:glucosamine 6-phosphate N-acetyltransferase activity"/>
    <property type="evidence" value="ECO:0007669"/>
    <property type="project" value="UniProtKB-EC"/>
</dbReference>
<evidence type="ECO:0000256" key="8">
    <source>
        <dbReference type="ARBA" id="ARBA00048964"/>
    </source>
</evidence>
<protein>
    <recommendedName>
        <fullName evidence="3">glucosamine-phosphate N-acetyltransferase</fullName>
        <ecNumber evidence="3">2.3.1.4</ecNumber>
    </recommendedName>
    <alternativeName>
        <fullName evidence="6">Phosphoglucosamine acetylase</fullName>
    </alternativeName>
    <alternativeName>
        <fullName evidence="7">Phosphoglucosamine transacetylase</fullName>
    </alternativeName>
</protein>
<dbReference type="EC" id="2.3.1.4" evidence="3"/>
<evidence type="ECO:0000256" key="6">
    <source>
        <dbReference type="ARBA" id="ARBA00030011"/>
    </source>
</evidence>
<dbReference type="PROSITE" id="PS51186">
    <property type="entry name" value="GNAT"/>
    <property type="match status" value="1"/>
</dbReference>
<organism evidence="10">
    <name type="scientific">uncultured marine thaumarchaeote KM3_75_F06</name>
    <dbReference type="NCBI Taxonomy" id="1456280"/>
    <lineage>
        <taxon>Archaea</taxon>
        <taxon>Nitrososphaerota</taxon>
        <taxon>environmental samples</taxon>
    </lineage>
</organism>
<accession>A0A075HM89</accession>
<evidence type="ECO:0000256" key="2">
    <source>
        <dbReference type="ARBA" id="ARBA00006048"/>
    </source>
</evidence>
<dbReference type="InterPro" id="IPR039143">
    <property type="entry name" value="GNPNAT1-like"/>
</dbReference>
<evidence type="ECO:0000256" key="3">
    <source>
        <dbReference type="ARBA" id="ARBA00012703"/>
    </source>
</evidence>
<keyword evidence="5 10" id="KW-0012">Acyltransferase</keyword>
<dbReference type="InterPro" id="IPR000182">
    <property type="entry name" value="GNAT_dom"/>
</dbReference>
<gene>
    <name evidence="10" type="primary">GNA1</name>
</gene>
<dbReference type="SUPFAM" id="SSF55729">
    <property type="entry name" value="Acyl-CoA N-acyltransferases (Nat)"/>
    <property type="match status" value="1"/>
</dbReference>
<dbReference type="EMBL" id="KF901069">
    <property type="protein sequence ID" value="AIF16969.1"/>
    <property type="molecule type" value="Genomic_DNA"/>
</dbReference>
<dbReference type="PANTHER" id="PTHR13355">
    <property type="entry name" value="GLUCOSAMINE 6-PHOSPHATE N-ACETYLTRANSFERASE"/>
    <property type="match status" value="1"/>
</dbReference>
<comment type="similarity">
    <text evidence="2">Belongs to the acetyltransferase family. GNA1 subfamily.</text>
</comment>